<feature type="domain" description="Cadherin" evidence="12">
    <location>
        <begin position="1227"/>
        <end position="1336"/>
    </location>
</feature>
<dbReference type="RefSeq" id="XP_019635439.1">
    <property type="nucleotide sequence ID" value="XM_019779880.1"/>
</dbReference>
<feature type="domain" description="Cadherin" evidence="12">
    <location>
        <begin position="134"/>
        <end position="246"/>
    </location>
</feature>
<accession>A0A6P4ZN68</accession>
<dbReference type="Gene3D" id="2.60.40.60">
    <property type="entry name" value="Cadherins"/>
    <property type="match status" value="11"/>
</dbReference>
<feature type="domain" description="Cadherin" evidence="12">
    <location>
        <begin position="1002"/>
        <end position="1110"/>
    </location>
</feature>
<evidence type="ECO:0000256" key="3">
    <source>
        <dbReference type="ARBA" id="ARBA00022729"/>
    </source>
</evidence>
<sequence length="1754" mass="191752">MTGEKCIFLLLAGIGVTMAVNAPDFINIADLNNMLVSENTPVGASIFQIRALDTDGNALDFSISGDAFRIVPAGVNARGETLGDLEVAKILDRETNPVVRFDVSITDGLGGHTITHSDILINVIDYNDNSPQFQGTPYEATLSESAAIGTSIITVRATDIDSGQNGAVNYQLTSHTDTFEIGQVDGILSLRDRTAIESETQTAYAVTVQAVAIEVRTDRTDTNPLQFSEVNVAVLVIDANDNLPRFYDQTYDNEVTERTVEITEHPEVYTPLPRLRLTVSDRDATPNNLFNLTLLDDPNSIFDIEPKNVVGGQAIVNILVMDPSGVDFETTAPSHQIPIRVQATEHLADGGSPRRSAVTVRVNIKDAPETEGRVFNLDVTENAPVGTNVGTAKRPSESGIFYCLVGGNTNGTFAVDKTTGVVTVNRLPLDRELQAVYDLVIQKLSSNTACPTGPTAYDPNDNTLSKALITINDQNDNAPRFSTKVYYAGVPASANFNTPVARVQATDQDAGTNSDITYSITSVLFTANRDDITGSPSSQVDDAFQVDSQTGQILTNRLYDDYQNGYFTVNVRAEDGGGRFDDTEVRIHTIPQRFGLSTVLDAPPESVRPNIEECLQRLEDQTGYRVIYEGLQYNTDSQGNINRQQSQVLYYLIDKTTDLVLTDTEGLRVIEGVDRDRLLADCQIVGARSAQVKSDYAGFSNWEAFLIALAALLLLGLLLLLCLLCYCRYWYRKATLLIHSSPSWHVDAVMLAGRWFVVLFTCIGVTVSVQPPEFLNVETELNGKQISENTPVGTSIFQVRASDPDGNALNFFISGDTFSITDAGVNSRQESLGDIRVLKILDRETNPIVTFSLTIRDGIGGHEITYNDIHVNIVDYNDNSPQFQNTPYETSVSESAEIGTSIFQVSATDVDSGANGAINFHLTSNMNSFDIDSVSGWITLKDKTDIESETETAYAVTVQATDGGTPSLSTSVDVFVAVDDVQNRPPIWLGEPYDVSIKEGDQNSRAGATVLTLQGRDGDRSQTNTVRYELVGGDPSNYFNIGSTNGRLTLNQDLDREAPGIFSITTPGVFLLRIKGTEYKPDGTVSSPEQSSEVVVVVRVTDANDNLPEFNQAGYNVEITENPAVDTPLPRLRMTVSDKDSLPNNLFNLSVINDPNNVFDIEPKVVLRGQAIVNLLVNDPSKLDFETTPNHQIAVRVQATEFLPDGGTPQQTSVPVVINIKDAQESNNRVFNLDVTENSSPGTNVGTVRRDGETGVDYCIVGGNTNNTFAVDKSTGLVTVVGQPDREIKALYEIVIKKVPTGSSCPSGPIAFDTSDATLSNALITINDMNDNNPTFPTKVYYAGIPADATFDRPITQVQAFDADAGVNSDVSYSITSAEFIANRNDITGEQSRPVPNAFLVDSKTGQLRTNQLFTDYQNGYFTANVRARDGAGRTDDTEVRAYTLPTQHGLSTVFDASPDTLKPPRIHECLRRLEEQTGRKVIYQGLQYGTTSQGNVNKQQSQARYYLIDEDTNMVLTASEGKKIVDGVDWNTLRPECPVPAGTRSAQTGSAYEGFSNWEAFMIALAALLLLALLLLLCLLCYCRHWYKKKMQSKLLVEPVPEPAPEDNFNPVFTEKQELETQLAIMDFGHDVPKVLSDDLNAHGVTFASTTKTQQAIGYHEYISTRIPPQEVGHHNPAFTMEDQQRSTEDEPVHTTLFTRDPRGTSTGYTTGASDGEVVSTTVFSKQPDMNNTNISHPVYDGTYYEHEQSSRI</sequence>
<dbReference type="FunFam" id="2.60.40.60:FF:000020">
    <property type="entry name" value="Dachsous cadherin-related 1b"/>
    <property type="match status" value="1"/>
</dbReference>
<protein>
    <submittedName>
        <fullName evidence="14">Cadherin-23-like</fullName>
    </submittedName>
</protein>
<dbReference type="SMART" id="SM00112">
    <property type="entry name" value="CA"/>
    <property type="match status" value="11"/>
</dbReference>
<evidence type="ECO:0000256" key="4">
    <source>
        <dbReference type="ARBA" id="ARBA00022737"/>
    </source>
</evidence>
<feature type="domain" description="Cadherin" evidence="12">
    <location>
        <begin position="1337"/>
        <end position="1467"/>
    </location>
</feature>
<keyword evidence="2 10" id="KW-0812">Transmembrane</keyword>
<dbReference type="FunFam" id="2.60.40.60:FF:000033">
    <property type="entry name" value="FAT atypical cadherin 1"/>
    <property type="match status" value="1"/>
</dbReference>
<dbReference type="GO" id="GO:0005509">
    <property type="term" value="F:calcium ion binding"/>
    <property type="evidence" value="ECO:0007669"/>
    <property type="project" value="UniProtKB-UniRule"/>
</dbReference>
<dbReference type="GO" id="GO:0005886">
    <property type="term" value="C:plasma membrane"/>
    <property type="evidence" value="ECO:0007669"/>
    <property type="project" value="UniProtKB-SubCell"/>
</dbReference>
<comment type="subcellular location">
    <subcellularLocation>
        <location evidence="1">Membrane</location>
        <topology evidence="1">Single-pass membrane protein</topology>
    </subcellularLocation>
</comment>
<keyword evidence="7 10" id="KW-0472">Membrane</keyword>
<feature type="domain" description="Cadherin" evidence="12">
    <location>
        <begin position="884"/>
        <end position="988"/>
    </location>
</feature>
<feature type="domain" description="Cadherin" evidence="12">
    <location>
        <begin position="371"/>
        <end position="481"/>
    </location>
</feature>
<dbReference type="KEGG" id="bbel:109478352"/>
<evidence type="ECO:0000256" key="10">
    <source>
        <dbReference type="SAM" id="Phobius"/>
    </source>
</evidence>
<dbReference type="PROSITE" id="PS00232">
    <property type="entry name" value="CADHERIN_1"/>
    <property type="match status" value="5"/>
</dbReference>
<evidence type="ECO:0000313" key="13">
    <source>
        <dbReference type="Proteomes" id="UP000515135"/>
    </source>
</evidence>
<reference evidence="14" key="1">
    <citation type="submission" date="2025-08" db="UniProtKB">
        <authorList>
            <consortium name="RefSeq"/>
        </authorList>
    </citation>
    <scope>IDENTIFICATION</scope>
    <source>
        <tissue evidence="14">Gonad</tissue>
    </source>
</reference>
<evidence type="ECO:0000256" key="6">
    <source>
        <dbReference type="ARBA" id="ARBA00022989"/>
    </source>
</evidence>
<dbReference type="Proteomes" id="UP000515135">
    <property type="component" value="Unplaced"/>
</dbReference>
<evidence type="ECO:0000256" key="1">
    <source>
        <dbReference type="ARBA" id="ARBA00004167"/>
    </source>
</evidence>
<dbReference type="SUPFAM" id="SSF49313">
    <property type="entry name" value="Cadherin-like"/>
    <property type="match status" value="11"/>
</dbReference>
<feature type="domain" description="Cadherin" evidence="12">
    <location>
        <begin position="482"/>
        <end position="606"/>
    </location>
</feature>
<keyword evidence="4" id="KW-0677">Repeat</keyword>
<dbReference type="InterPro" id="IPR002126">
    <property type="entry name" value="Cadherin-like_dom"/>
</dbReference>
<dbReference type="Pfam" id="PF00028">
    <property type="entry name" value="Cadherin"/>
    <property type="match status" value="5"/>
</dbReference>
<feature type="chain" id="PRO_5027849573" evidence="11">
    <location>
        <begin position="20"/>
        <end position="1754"/>
    </location>
</feature>
<dbReference type="PANTHER" id="PTHR24026">
    <property type="entry name" value="FAT ATYPICAL CADHERIN-RELATED"/>
    <property type="match status" value="1"/>
</dbReference>
<proteinExistence type="predicted"/>
<dbReference type="PANTHER" id="PTHR24026:SF126">
    <property type="entry name" value="PROTOCADHERIN FAT 4"/>
    <property type="match status" value="1"/>
</dbReference>
<feature type="compositionally biased region" description="Polar residues" evidence="9">
    <location>
        <begin position="1705"/>
        <end position="1715"/>
    </location>
</feature>
<evidence type="ECO:0000259" key="12">
    <source>
        <dbReference type="PROSITE" id="PS50268"/>
    </source>
</evidence>
<name>A0A6P4ZN68_BRABE</name>
<feature type="domain" description="Cadherin" evidence="12">
    <location>
        <begin position="36"/>
        <end position="133"/>
    </location>
</feature>
<feature type="region of interest" description="Disordered" evidence="9">
    <location>
        <begin position="1684"/>
        <end position="1715"/>
    </location>
</feature>
<evidence type="ECO:0000256" key="2">
    <source>
        <dbReference type="ARBA" id="ARBA00022692"/>
    </source>
</evidence>
<dbReference type="GeneID" id="109478352"/>
<dbReference type="CDD" id="cd11304">
    <property type="entry name" value="Cadherin_repeat"/>
    <property type="match status" value="9"/>
</dbReference>
<feature type="transmembrane region" description="Helical" evidence="10">
    <location>
        <begin position="1561"/>
        <end position="1584"/>
    </location>
</feature>
<dbReference type="InterPro" id="IPR020894">
    <property type="entry name" value="Cadherin_CS"/>
</dbReference>
<evidence type="ECO:0000256" key="9">
    <source>
        <dbReference type="SAM" id="MobiDB-lite"/>
    </source>
</evidence>
<feature type="transmembrane region" description="Helical" evidence="10">
    <location>
        <begin position="704"/>
        <end position="727"/>
    </location>
</feature>
<feature type="domain" description="Cadherin" evidence="12">
    <location>
        <begin position="254"/>
        <end position="375"/>
    </location>
</feature>
<evidence type="ECO:0000256" key="11">
    <source>
        <dbReference type="SAM" id="SignalP"/>
    </source>
</evidence>
<feature type="transmembrane region" description="Helical" evidence="10">
    <location>
        <begin position="748"/>
        <end position="769"/>
    </location>
</feature>
<keyword evidence="5 8" id="KW-0106">Calcium</keyword>
<dbReference type="OrthoDB" id="6491773at2759"/>
<evidence type="ECO:0000313" key="14">
    <source>
        <dbReference type="RefSeq" id="XP_019635439.1"/>
    </source>
</evidence>
<dbReference type="InterPro" id="IPR015919">
    <property type="entry name" value="Cadherin-like_sf"/>
</dbReference>
<feature type="domain" description="Cadherin" evidence="12">
    <location>
        <begin position="1111"/>
        <end position="1231"/>
    </location>
</feature>
<keyword evidence="13" id="KW-1185">Reference proteome</keyword>
<evidence type="ECO:0000256" key="7">
    <source>
        <dbReference type="ARBA" id="ARBA00023136"/>
    </source>
</evidence>
<evidence type="ECO:0000256" key="8">
    <source>
        <dbReference type="PROSITE-ProRule" id="PRU00043"/>
    </source>
</evidence>
<organism evidence="13 14">
    <name type="scientific">Branchiostoma belcheri</name>
    <name type="common">Amphioxus</name>
    <dbReference type="NCBI Taxonomy" id="7741"/>
    <lineage>
        <taxon>Eukaryota</taxon>
        <taxon>Metazoa</taxon>
        <taxon>Chordata</taxon>
        <taxon>Cephalochordata</taxon>
        <taxon>Leptocardii</taxon>
        <taxon>Amphioxiformes</taxon>
        <taxon>Branchiostomatidae</taxon>
        <taxon>Branchiostoma</taxon>
    </lineage>
</organism>
<gene>
    <name evidence="14" type="primary">LOC109478352</name>
</gene>
<feature type="compositionally biased region" description="Basic and acidic residues" evidence="9">
    <location>
        <begin position="1684"/>
        <end position="1694"/>
    </location>
</feature>
<dbReference type="PROSITE" id="PS50268">
    <property type="entry name" value="CADHERIN_2"/>
    <property type="match status" value="11"/>
</dbReference>
<dbReference type="PRINTS" id="PR00205">
    <property type="entry name" value="CADHERIN"/>
</dbReference>
<evidence type="ECO:0000256" key="5">
    <source>
        <dbReference type="ARBA" id="ARBA00022837"/>
    </source>
</evidence>
<feature type="domain" description="Cadherin" evidence="12">
    <location>
        <begin position="785"/>
        <end position="883"/>
    </location>
</feature>
<keyword evidence="6 10" id="KW-1133">Transmembrane helix</keyword>
<feature type="signal peptide" evidence="11">
    <location>
        <begin position="1"/>
        <end position="19"/>
    </location>
</feature>
<keyword evidence="3 11" id="KW-0732">Signal</keyword>
<dbReference type="GO" id="GO:0007156">
    <property type="term" value="P:homophilic cell adhesion via plasma membrane adhesion molecules"/>
    <property type="evidence" value="ECO:0007669"/>
    <property type="project" value="InterPro"/>
</dbReference>